<organism evidence="15 16">
    <name type="scientific">Symbiobacterium thermophilum</name>
    <dbReference type="NCBI Taxonomy" id="2734"/>
    <lineage>
        <taxon>Bacteria</taxon>
        <taxon>Bacillati</taxon>
        <taxon>Bacillota</taxon>
        <taxon>Clostridia</taxon>
        <taxon>Eubacteriales</taxon>
        <taxon>Symbiobacteriaceae</taxon>
        <taxon>Symbiobacterium</taxon>
    </lineage>
</organism>
<feature type="binding site" evidence="11">
    <location>
        <position position="73"/>
    </location>
    <ligand>
        <name>thiamine diphosphate</name>
        <dbReference type="ChEBI" id="CHEBI:58937"/>
    </ligand>
</feature>
<dbReference type="GO" id="GO:0004802">
    <property type="term" value="F:transketolase activity"/>
    <property type="evidence" value="ECO:0007669"/>
    <property type="project" value="UniProtKB-UniRule"/>
</dbReference>
<evidence type="ECO:0000256" key="7">
    <source>
        <dbReference type="ARBA" id="ARBA00049473"/>
    </source>
</evidence>
<keyword evidence="4 12" id="KW-0479">Metal-binding</keyword>
<proteinExistence type="inferred from homology"/>
<dbReference type="InterPro" id="IPR029061">
    <property type="entry name" value="THDP-binding"/>
</dbReference>
<dbReference type="GO" id="GO:0046872">
    <property type="term" value="F:metal ion binding"/>
    <property type="evidence" value="ECO:0007669"/>
    <property type="project" value="UniProtKB-KW"/>
</dbReference>
<keyword evidence="5 12" id="KW-0460">Magnesium</keyword>
<dbReference type="FunFam" id="3.40.50.970:FF:000004">
    <property type="entry name" value="Transketolase"/>
    <property type="match status" value="1"/>
</dbReference>
<evidence type="ECO:0000313" key="15">
    <source>
        <dbReference type="EMBL" id="MBY6274974.1"/>
    </source>
</evidence>
<dbReference type="Proteomes" id="UP000732377">
    <property type="component" value="Unassembled WGS sequence"/>
</dbReference>
<feature type="binding site" evidence="11">
    <location>
        <position position="450"/>
    </location>
    <ligand>
        <name>thiamine diphosphate</name>
        <dbReference type="ChEBI" id="CHEBI:58937"/>
    </ligand>
</feature>
<dbReference type="GO" id="GO:0005829">
    <property type="term" value="C:cytosol"/>
    <property type="evidence" value="ECO:0007669"/>
    <property type="project" value="TreeGrafter"/>
</dbReference>
<comment type="similarity">
    <text evidence="1">Belongs to the transketolase family.</text>
</comment>
<evidence type="ECO:0000256" key="11">
    <source>
        <dbReference type="PIRSR" id="PIRSR605478-3"/>
    </source>
</evidence>
<accession>A0A953I8Y9</accession>
<evidence type="ECO:0000256" key="10">
    <source>
        <dbReference type="PIRSR" id="PIRSR605478-2"/>
    </source>
</evidence>
<feature type="binding site" evidence="10">
    <location>
        <position position="533"/>
    </location>
    <ligand>
        <name>substrate</name>
    </ligand>
</feature>
<evidence type="ECO:0000256" key="8">
    <source>
        <dbReference type="NCBIfam" id="TIGR00232"/>
    </source>
</evidence>
<dbReference type="SUPFAM" id="SSF52518">
    <property type="entry name" value="Thiamin diphosphate-binding fold (THDP-binding)"/>
    <property type="match status" value="2"/>
</dbReference>
<dbReference type="InterPro" id="IPR005478">
    <property type="entry name" value="Transketolase_bac-like"/>
</dbReference>
<reference evidence="15" key="1">
    <citation type="submission" date="2017-11" db="EMBL/GenBank/DDBJ databases">
        <title>Three new genomes from thermophilic consortium.</title>
        <authorList>
            <person name="Quaggio R."/>
            <person name="Amgarten D."/>
            <person name="Setubal J.C."/>
        </authorList>
    </citation>
    <scope>NUCLEOTIDE SEQUENCE</scope>
    <source>
        <strain evidence="15">ZCTH01-B2</strain>
    </source>
</reference>
<evidence type="ECO:0000256" key="1">
    <source>
        <dbReference type="ARBA" id="ARBA00007131"/>
    </source>
</evidence>
<evidence type="ECO:0000256" key="13">
    <source>
        <dbReference type="PIRSR" id="PIRSR605478-5"/>
    </source>
</evidence>
<dbReference type="PANTHER" id="PTHR43522:SF2">
    <property type="entry name" value="TRANSKETOLASE 1-RELATED"/>
    <property type="match status" value="1"/>
</dbReference>
<dbReference type="InterPro" id="IPR005474">
    <property type="entry name" value="Transketolase_N"/>
</dbReference>
<feature type="active site" description="Proton donor" evidence="9">
    <location>
        <position position="424"/>
    </location>
</feature>
<keyword evidence="3" id="KW-0808">Transferase</keyword>
<dbReference type="InterPro" id="IPR009014">
    <property type="entry name" value="Transketo_C/PFOR_II"/>
</dbReference>
<dbReference type="InterPro" id="IPR055152">
    <property type="entry name" value="Transketolase-like_C_2"/>
</dbReference>
<feature type="binding site" evidence="10">
    <location>
        <position position="474"/>
    </location>
    <ligand>
        <name>substrate</name>
    </ligand>
</feature>
<dbReference type="Pfam" id="PF00456">
    <property type="entry name" value="Transketolase_N"/>
    <property type="match status" value="1"/>
</dbReference>
<feature type="binding site" evidence="10">
    <location>
        <position position="389"/>
    </location>
    <ligand>
        <name>substrate</name>
    </ligand>
</feature>
<feature type="binding site" evidence="10">
    <location>
        <position position="33"/>
    </location>
    <ligand>
        <name>substrate</name>
    </ligand>
</feature>
<feature type="site" description="Important for catalytic activity" evidence="13">
    <location>
        <position position="267"/>
    </location>
</feature>
<sequence length="675" mass="74022">MRVASLNPQLRQNVVNTIKMLAVDAVEKAKSGHPGAPMGCADMAFVLWTQFLRFDPENPEWPNRDRFILSNGHGSMLLYSLLHLSGYDLDMEQIQSFRQWGSRTPGHPEYGHTPGVEVTTGPLGQGIAHAVGMAAAAEMLAARVNTDDFRPVDHYIYGICGDGDLMEGVVAEAAALAGQWKLGRLIFLYDDNEISIEGNTDIAFSEDVAKRFESYGWHVDRCDGHDHLAIAAAIERARAVTDKPSLIICRTVLGHGSPNKAGKAVAHGAPLGPEETRLTKEALGWPQEPAFYVPDEVRQFFAELKAEKQAEARRWQEQFDAWRQANPEKAQLWDQHKNLMVPADLDAQLVEAARSEKPLATRKYSEMVIQRAAALVPSLVGGSADLAESNLTTIKGGGDVGPACRIDEYDFSWSGRNFHFGVREHAMGSIVNGVVLYGGFRAYGATFLVFSDYMRPPIRLAALMQVPSIFVFTHDSFFLGEDGPTHQPVEHLWSLRIIPHVTVFRPADGLETAMAWAYALMEAKEPTILALTRQNVPHLERPAGFAIRDVWKGGYVVSDAANPVATLIATGSEVGLAVEAQKLLAERGIAVRVVSMPSVELFLRQPREYQEQVLVGRLAAIEAGRTDGWYRIIGRDGLAIGHEDFGASAPAGVLAEKFGFTPAQVAARVVEWLEG</sequence>
<feature type="binding site" evidence="11">
    <location>
        <position position="267"/>
    </location>
    <ligand>
        <name>thiamine diphosphate</name>
        <dbReference type="ChEBI" id="CHEBI:58937"/>
    </ligand>
</feature>
<dbReference type="GO" id="GO:0006098">
    <property type="term" value="P:pentose-phosphate shunt"/>
    <property type="evidence" value="ECO:0007669"/>
    <property type="project" value="TreeGrafter"/>
</dbReference>
<feature type="binding site" evidence="10">
    <location>
        <position position="486"/>
    </location>
    <ligand>
        <name>substrate</name>
    </ligand>
</feature>
<dbReference type="Gene3D" id="3.40.50.970">
    <property type="match status" value="2"/>
</dbReference>
<feature type="site" description="Important for catalytic activity" evidence="13">
    <location>
        <position position="33"/>
    </location>
</feature>
<feature type="binding site" evidence="11">
    <location>
        <position position="163"/>
    </location>
    <ligand>
        <name>thiamine diphosphate</name>
        <dbReference type="ChEBI" id="CHEBI:58937"/>
    </ligand>
</feature>
<evidence type="ECO:0000313" key="16">
    <source>
        <dbReference type="Proteomes" id="UP000732377"/>
    </source>
</evidence>
<dbReference type="Gene3D" id="3.40.50.920">
    <property type="match status" value="1"/>
</dbReference>
<feature type="binding site" evidence="10">
    <location>
        <position position="362"/>
    </location>
    <ligand>
        <name>substrate</name>
    </ligand>
</feature>
<dbReference type="FunFam" id="3.40.50.970:FF:000003">
    <property type="entry name" value="Transketolase"/>
    <property type="match status" value="1"/>
</dbReference>
<dbReference type="InterPro" id="IPR005475">
    <property type="entry name" value="Transketolase-like_Pyr-bd"/>
</dbReference>
<dbReference type="Pfam" id="PF22613">
    <property type="entry name" value="Transketolase_C_1"/>
    <property type="match status" value="1"/>
</dbReference>
<feature type="binding site" evidence="12">
    <location>
        <position position="194"/>
    </location>
    <ligand>
        <name>Mg(2+)</name>
        <dbReference type="ChEBI" id="CHEBI:18420"/>
    </ligand>
</feature>
<dbReference type="EMBL" id="PIUK01000008">
    <property type="protein sequence ID" value="MBY6274974.1"/>
    <property type="molecule type" value="Genomic_DNA"/>
</dbReference>
<feature type="binding site" evidence="11">
    <location>
        <begin position="121"/>
        <end position="123"/>
    </location>
    <ligand>
        <name>thiamine diphosphate</name>
        <dbReference type="ChEBI" id="CHEBI:58937"/>
    </ligand>
</feature>
<dbReference type="NCBIfam" id="TIGR00232">
    <property type="entry name" value="tktlase_bact"/>
    <property type="match status" value="1"/>
</dbReference>
<evidence type="ECO:0000256" key="12">
    <source>
        <dbReference type="PIRSR" id="PIRSR605478-4"/>
    </source>
</evidence>
<dbReference type="AlphaFoldDB" id="A0A953I8Y9"/>
<comment type="caution">
    <text evidence="15">The sequence shown here is derived from an EMBL/GenBank/DDBJ whole genome shotgun (WGS) entry which is preliminary data.</text>
</comment>
<protein>
    <recommendedName>
        <fullName evidence="2 8">Transketolase</fullName>
        <ecNumber evidence="2 8">2.2.1.1</ecNumber>
    </recommendedName>
</protein>
<feature type="binding site" evidence="12">
    <location>
        <position position="162"/>
    </location>
    <ligand>
        <name>Mg(2+)</name>
        <dbReference type="ChEBI" id="CHEBI:18420"/>
    </ligand>
</feature>
<feature type="domain" description="Transketolase-like pyrimidine-binding" evidence="14">
    <location>
        <begin position="359"/>
        <end position="538"/>
    </location>
</feature>
<comment type="catalytic activity">
    <reaction evidence="7">
        <text>D-sedoheptulose 7-phosphate + D-glyceraldehyde 3-phosphate = aldehydo-D-ribose 5-phosphate + D-xylulose 5-phosphate</text>
        <dbReference type="Rhea" id="RHEA:10508"/>
        <dbReference type="ChEBI" id="CHEBI:57483"/>
        <dbReference type="ChEBI" id="CHEBI:57737"/>
        <dbReference type="ChEBI" id="CHEBI:58273"/>
        <dbReference type="ChEBI" id="CHEBI:59776"/>
        <dbReference type="EC" id="2.2.1.1"/>
    </reaction>
</comment>
<dbReference type="SUPFAM" id="SSF52922">
    <property type="entry name" value="TK C-terminal domain-like"/>
    <property type="match status" value="1"/>
</dbReference>
<evidence type="ECO:0000256" key="5">
    <source>
        <dbReference type="ARBA" id="ARBA00022842"/>
    </source>
</evidence>
<evidence type="ECO:0000256" key="3">
    <source>
        <dbReference type="ARBA" id="ARBA00022679"/>
    </source>
</evidence>
<comment type="cofactor">
    <cofactor evidence="11">
        <name>thiamine diphosphate</name>
        <dbReference type="ChEBI" id="CHEBI:58937"/>
    </cofactor>
    <text evidence="11">Binds 1 thiamine pyrophosphate per subunit. During the reaction, the substrate forms a covalent intermediate with the cofactor.</text>
</comment>
<dbReference type="EC" id="2.2.1.1" evidence="2 8"/>
<comment type="cofactor">
    <cofactor evidence="12">
        <name>Mg(2+)</name>
        <dbReference type="ChEBI" id="CHEBI:18420"/>
    </cofactor>
    <text evidence="12">Binds 1 Mg(2+) ion per subunit. Can also utilize other divalent metal cations, such as Ca(2+), Mn(2+) and Co(2+).</text>
</comment>
<evidence type="ECO:0000256" key="6">
    <source>
        <dbReference type="ARBA" id="ARBA00023052"/>
    </source>
</evidence>
<evidence type="ECO:0000256" key="4">
    <source>
        <dbReference type="ARBA" id="ARBA00022723"/>
    </source>
</evidence>
<feature type="binding site" evidence="12">
    <location>
        <position position="192"/>
    </location>
    <ligand>
        <name>Mg(2+)</name>
        <dbReference type="ChEBI" id="CHEBI:18420"/>
    </ligand>
</feature>
<keyword evidence="6 11" id="KW-0786">Thiamine pyrophosphate</keyword>
<feature type="binding site" evidence="11">
    <location>
        <position position="192"/>
    </location>
    <ligand>
        <name>thiamine diphosphate</name>
        <dbReference type="ChEBI" id="CHEBI:58937"/>
    </ligand>
</feature>
<dbReference type="PANTHER" id="PTHR43522">
    <property type="entry name" value="TRANSKETOLASE"/>
    <property type="match status" value="1"/>
</dbReference>
<dbReference type="Pfam" id="PF02779">
    <property type="entry name" value="Transket_pyr"/>
    <property type="match status" value="1"/>
</dbReference>
<dbReference type="SMART" id="SM00861">
    <property type="entry name" value="Transket_pyr"/>
    <property type="match status" value="1"/>
</dbReference>
<dbReference type="CDD" id="cd02012">
    <property type="entry name" value="TPP_TK"/>
    <property type="match status" value="1"/>
</dbReference>
<gene>
    <name evidence="15" type="primary">tkt</name>
    <name evidence="15" type="ORF">CWE10_01960</name>
</gene>
<name>A0A953I8Y9_SYMTR</name>
<dbReference type="CDD" id="cd07033">
    <property type="entry name" value="TPP_PYR_DXS_TK_like"/>
    <property type="match status" value="1"/>
</dbReference>
<feature type="binding site" evidence="10">
    <location>
        <position position="482"/>
    </location>
    <ligand>
        <name>substrate</name>
    </ligand>
</feature>
<evidence type="ECO:0000256" key="2">
    <source>
        <dbReference type="ARBA" id="ARBA00013152"/>
    </source>
</evidence>
<dbReference type="InterPro" id="IPR033247">
    <property type="entry name" value="Transketolase_fam"/>
</dbReference>
<feature type="binding site" evidence="10">
    <location>
        <position position="267"/>
    </location>
    <ligand>
        <name>substrate</name>
    </ligand>
</feature>
<evidence type="ECO:0000259" key="14">
    <source>
        <dbReference type="SMART" id="SM00861"/>
    </source>
</evidence>
<evidence type="ECO:0000256" key="9">
    <source>
        <dbReference type="PIRSR" id="PIRSR605478-1"/>
    </source>
</evidence>